<dbReference type="SUPFAM" id="SSF89392">
    <property type="entry name" value="Prokaryotic lipoproteins and lipoprotein localization factors"/>
    <property type="match status" value="1"/>
</dbReference>
<organism evidence="1 2">
    <name type="scientific">Halolactibacillus alkaliphilus</name>
    <dbReference type="NCBI Taxonomy" id="442899"/>
    <lineage>
        <taxon>Bacteria</taxon>
        <taxon>Bacillati</taxon>
        <taxon>Bacillota</taxon>
        <taxon>Bacilli</taxon>
        <taxon>Bacillales</taxon>
        <taxon>Bacillaceae</taxon>
        <taxon>Halolactibacillus</taxon>
    </lineage>
</organism>
<evidence type="ECO:0000313" key="2">
    <source>
        <dbReference type="Proteomes" id="UP000321400"/>
    </source>
</evidence>
<dbReference type="Gene3D" id="2.50.20.10">
    <property type="entry name" value="Lipoprotein localisation LolA/LolB/LppX"/>
    <property type="match status" value="1"/>
</dbReference>
<gene>
    <name evidence="1" type="ORF">HAL01_10970</name>
</gene>
<evidence type="ECO:0000313" key="1">
    <source>
        <dbReference type="EMBL" id="GEN56633.1"/>
    </source>
</evidence>
<proteinExistence type="predicted"/>
<dbReference type="InterPro" id="IPR029046">
    <property type="entry name" value="LolA/LolB/LppX"/>
</dbReference>
<reference evidence="1 2" key="1">
    <citation type="submission" date="2019-07" db="EMBL/GenBank/DDBJ databases">
        <title>Whole genome shotgun sequence of Halolactibacillus alkaliphilus NBRC 103919.</title>
        <authorList>
            <person name="Hosoyama A."/>
            <person name="Uohara A."/>
            <person name="Ohji S."/>
            <person name="Ichikawa N."/>
        </authorList>
    </citation>
    <scope>NUCLEOTIDE SEQUENCE [LARGE SCALE GENOMIC DNA]</scope>
    <source>
        <strain evidence="1 2">NBRC 103919</strain>
    </source>
</reference>
<protein>
    <submittedName>
        <fullName evidence="1">Uncharacterized protein</fullName>
    </submittedName>
</protein>
<comment type="caution">
    <text evidence="1">The sequence shown here is derived from an EMBL/GenBank/DDBJ whole genome shotgun (WGS) entry which is preliminary data.</text>
</comment>
<name>A0A511X111_9BACI</name>
<accession>A0A511X111</accession>
<dbReference type="Proteomes" id="UP000321400">
    <property type="component" value="Unassembled WGS sequence"/>
</dbReference>
<dbReference type="EMBL" id="BJYE01000010">
    <property type="protein sequence ID" value="GEN56633.1"/>
    <property type="molecule type" value="Genomic_DNA"/>
</dbReference>
<dbReference type="STRING" id="442899.SAMN05720591_10925"/>
<keyword evidence="2" id="KW-1185">Reference proteome</keyword>
<dbReference type="AlphaFoldDB" id="A0A511X111"/>
<dbReference type="OrthoDB" id="9785380at2"/>
<sequence length="313" mass="35977">MLGCQSLDEEDVYHEVIRVGDEATTYEAQALMRILTGDGEEEIALTIRRKDDLYQVQLIDGLRGLDQTLVRNKEGVYLLTDNEAPELFRMDWPNDRPQLYLLTAIVDTLRTHPEAAFEEIDGGYQFSVNAPLREDPDLSQQEIIFDKKTYLPRTILVTNVDETKQIMIEFQSINVTPDFKEEIFDVELDDTRDEVDLEDEQESPHEGTVGWYYPTETFNQRLTQTEEKEVNGKNVVMMTYSGDKPFTFIQTKRGQTTSNEGVLTVIKNDDTFTLDASGWVWSNPSTDFYVASDHLTIEEKETIATSVEWIADK</sequence>